<protein>
    <recommendedName>
        <fullName evidence="3">SxtJ</fullName>
    </recommendedName>
</protein>
<gene>
    <name evidence="2" type="ORF">MNBD_NITROSPINAE03-1172</name>
</gene>
<dbReference type="InterPro" id="IPR045781">
    <property type="entry name" value="SxtJ"/>
</dbReference>
<keyword evidence="1" id="KW-0472">Membrane</keyword>
<organism evidence="2">
    <name type="scientific">hydrothermal vent metagenome</name>
    <dbReference type="NCBI Taxonomy" id="652676"/>
    <lineage>
        <taxon>unclassified sequences</taxon>
        <taxon>metagenomes</taxon>
        <taxon>ecological metagenomes</taxon>
    </lineage>
</organism>
<name>A0A3B1CA92_9ZZZZ</name>
<dbReference type="Pfam" id="PF19588">
    <property type="entry name" value="SxtJ"/>
    <property type="match status" value="1"/>
</dbReference>
<dbReference type="EMBL" id="UOGB01000210">
    <property type="protein sequence ID" value="VAX21583.1"/>
    <property type="molecule type" value="Genomic_DNA"/>
</dbReference>
<keyword evidence="1" id="KW-0812">Transmembrane</keyword>
<evidence type="ECO:0008006" key="3">
    <source>
        <dbReference type="Google" id="ProtNLM"/>
    </source>
</evidence>
<sequence>MAIGESRREVRITWIGFAVIFTVIASLLLYRGKSTFVYFYGAAGFFAFFAAVAPMALLPLYRVWVKFAMALAWFNTRLLLAVAFYLVITPIGLGMRLFGKDPMDRKIDKEATTYWKEKEKHEDIARYEKQY</sequence>
<evidence type="ECO:0000256" key="1">
    <source>
        <dbReference type="SAM" id="Phobius"/>
    </source>
</evidence>
<proteinExistence type="predicted"/>
<reference evidence="2" key="1">
    <citation type="submission" date="2018-06" db="EMBL/GenBank/DDBJ databases">
        <authorList>
            <person name="Zhirakovskaya E."/>
        </authorList>
    </citation>
    <scope>NUCLEOTIDE SEQUENCE</scope>
</reference>
<dbReference type="AlphaFoldDB" id="A0A3B1CA92"/>
<feature type="transmembrane region" description="Helical" evidence="1">
    <location>
        <begin position="78"/>
        <end position="99"/>
    </location>
</feature>
<keyword evidence="1" id="KW-1133">Transmembrane helix</keyword>
<accession>A0A3B1CA92</accession>
<evidence type="ECO:0000313" key="2">
    <source>
        <dbReference type="EMBL" id="VAX21583.1"/>
    </source>
</evidence>
<feature type="transmembrane region" description="Helical" evidence="1">
    <location>
        <begin position="12"/>
        <end position="30"/>
    </location>
</feature>
<feature type="transmembrane region" description="Helical" evidence="1">
    <location>
        <begin position="37"/>
        <end position="58"/>
    </location>
</feature>